<evidence type="ECO:0000313" key="1">
    <source>
        <dbReference type="EMBL" id="MFC4997091.1"/>
    </source>
</evidence>
<accession>A0ABV9VR68</accession>
<dbReference type="EMBL" id="JBHSIU010000007">
    <property type="protein sequence ID" value="MFC4997091.1"/>
    <property type="molecule type" value="Genomic_DNA"/>
</dbReference>
<comment type="caution">
    <text evidence="1">The sequence shown here is derived from an EMBL/GenBank/DDBJ whole genome shotgun (WGS) entry which is preliminary data.</text>
</comment>
<dbReference type="RefSeq" id="WP_380113326.1">
    <property type="nucleotide sequence ID" value="NZ_JBHSIU010000007.1"/>
</dbReference>
<organism evidence="1 2">
    <name type="scientific">Dactylosporangium cerinum</name>
    <dbReference type="NCBI Taxonomy" id="1434730"/>
    <lineage>
        <taxon>Bacteria</taxon>
        <taxon>Bacillati</taxon>
        <taxon>Actinomycetota</taxon>
        <taxon>Actinomycetes</taxon>
        <taxon>Micromonosporales</taxon>
        <taxon>Micromonosporaceae</taxon>
        <taxon>Dactylosporangium</taxon>
    </lineage>
</organism>
<evidence type="ECO:0000313" key="2">
    <source>
        <dbReference type="Proteomes" id="UP001595912"/>
    </source>
</evidence>
<reference evidence="2" key="1">
    <citation type="journal article" date="2019" name="Int. J. Syst. Evol. Microbiol.">
        <title>The Global Catalogue of Microorganisms (GCM) 10K type strain sequencing project: providing services to taxonomists for standard genome sequencing and annotation.</title>
        <authorList>
            <consortium name="The Broad Institute Genomics Platform"/>
            <consortium name="The Broad Institute Genome Sequencing Center for Infectious Disease"/>
            <person name="Wu L."/>
            <person name="Ma J."/>
        </authorList>
    </citation>
    <scope>NUCLEOTIDE SEQUENCE [LARGE SCALE GENOMIC DNA]</scope>
    <source>
        <strain evidence="2">CGMCC 4.7152</strain>
    </source>
</reference>
<protein>
    <submittedName>
        <fullName evidence="1">Uncharacterized protein</fullName>
    </submittedName>
</protein>
<keyword evidence="2" id="KW-1185">Reference proteome</keyword>
<dbReference type="Proteomes" id="UP001595912">
    <property type="component" value="Unassembled WGS sequence"/>
</dbReference>
<sequence>MIVMVILAGVVYAILFFRYLTQHPQGTDVGPGEGRSLAPASTPALPCCACGDLADSNASAWTALDDHQLTRLLKESSS</sequence>
<proteinExistence type="predicted"/>
<name>A0ABV9VR68_9ACTN</name>
<gene>
    <name evidence="1" type="ORF">ACFPIJ_04540</name>
</gene>